<dbReference type="EMBL" id="AGNL01048766">
    <property type="protein sequence ID" value="EJK45110.1"/>
    <property type="molecule type" value="Genomic_DNA"/>
</dbReference>
<name>K0R0F0_THAOC</name>
<dbReference type="Proteomes" id="UP000266841">
    <property type="component" value="Unassembled WGS sequence"/>
</dbReference>
<sequence>MPVMPVMSSGGVYSDYSAMNVVEEEEAHEIYAGLLNGLPAKLPASYLGVSSQSQMAEGKRTDRPTEPTVGRPHPRIVEPADEARLRPSSQFMEFYLKSCQGKDAPSTTCVSDTMRAPKGKQSRPTQKRARAKETKSQKRWRARLEREREVRKEKRIRSMLNSDFTEEDETLYRCLHR</sequence>
<dbReference type="AlphaFoldDB" id="K0R0F0"/>
<feature type="compositionally biased region" description="Basic and acidic residues" evidence="1">
    <location>
        <begin position="131"/>
        <end position="146"/>
    </location>
</feature>
<feature type="region of interest" description="Disordered" evidence="1">
    <location>
        <begin position="101"/>
        <end position="146"/>
    </location>
</feature>
<accession>K0R0F0</accession>
<reference evidence="2 3" key="1">
    <citation type="journal article" date="2012" name="Genome Biol.">
        <title>Genome and low-iron response of an oceanic diatom adapted to chronic iron limitation.</title>
        <authorList>
            <person name="Lommer M."/>
            <person name="Specht M."/>
            <person name="Roy A.S."/>
            <person name="Kraemer L."/>
            <person name="Andreson R."/>
            <person name="Gutowska M.A."/>
            <person name="Wolf J."/>
            <person name="Bergner S.V."/>
            <person name="Schilhabel M.B."/>
            <person name="Klostermeier U.C."/>
            <person name="Beiko R.G."/>
            <person name="Rosenstiel P."/>
            <person name="Hippler M."/>
            <person name="Laroche J."/>
        </authorList>
    </citation>
    <scope>NUCLEOTIDE SEQUENCE [LARGE SCALE GENOMIC DNA]</scope>
    <source>
        <strain evidence="2 3">CCMP1005</strain>
    </source>
</reference>
<proteinExistence type="predicted"/>
<evidence type="ECO:0000313" key="2">
    <source>
        <dbReference type="EMBL" id="EJK45110.1"/>
    </source>
</evidence>
<evidence type="ECO:0000256" key="1">
    <source>
        <dbReference type="SAM" id="MobiDB-lite"/>
    </source>
</evidence>
<protein>
    <submittedName>
        <fullName evidence="2">Uncharacterized protein</fullName>
    </submittedName>
</protein>
<feature type="compositionally biased region" description="Basic residues" evidence="1">
    <location>
        <begin position="117"/>
        <end position="130"/>
    </location>
</feature>
<evidence type="ECO:0000313" key="3">
    <source>
        <dbReference type="Proteomes" id="UP000266841"/>
    </source>
</evidence>
<comment type="caution">
    <text evidence="2">The sequence shown here is derived from an EMBL/GenBank/DDBJ whole genome shotgun (WGS) entry which is preliminary data.</text>
</comment>
<organism evidence="2 3">
    <name type="scientific">Thalassiosira oceanica</name>
    <name type="common">Marine diatom</name>
    <dbReference type="NCBI Taxonomy" id="159749"/>
    <lineage>
        <taxon>Eukaryota</taxon>
        <taxon>Sar</taxon>
        <taxon>Stramenopiles</taxon>
        <taxon>Ochrophyta</taxon>
        <taxon>Bacillariophyta</taxon>
        <taxon>Coscinodiscophyceae</taxon>
        <taxon>Thalassiosirophycidae</taxon>
        <taxon>Thalassiosirales</taxon>
        <taxon>Thalassiosiraceae</taxon>
        <taxon>Thalassiosira</taxon>
    </lineage>
</organism>
<feature type="region of interest" description="Disordered" evidence="1">
    <location>
        <begin position="49"/>
        <end position="75"/>
    </location>
</feature>
<gene>
    <name evidence="2" type="ORF">THAOC_36289</name>
</gene>
<keyword evidence="3" id="KW-1185">Reference proteome</keyword>